<protein>
    <submittedName>
        <fullName evidence="1">Uncharacterized protein</fullName>
    </submittedName>
</protein>
<sequence>MLNMSSALWPITEQIPPFIPPIRGTEDLSLALRQPITCSGDGGKRVASASTLIWTSYCASAFMASTPDVLRNKWAFKLLQVAGNETLTSLPRMVKEARKVTTTSSLPPYESILAALNGRSTCFCSDQ</sequence>
<dbReference type="Proteomes" id="UP000324222">
    <property type="component" value="Unassembled WGS sequence"/>
</dbReference>
<reference evidence="1 2" key="1">
    <citation type="submission" date="2019-05" db="EMBL/GenBank/DDBJ databases">
        <title>Another draft genome of Portunus trituberculatus and its Hox gene families provides insights of decapod evolution.</title>
        <authorList>
            <person name="Jeong J.-H."/>
            <person name="Song I."/>
            <person name="Kim S."/>
            <person name="Choi T."/>
            <person name="Kim D."/>
            <person name="Ryu S."/>
            <person name="Kim W."/>
        </authorList>
    </citation>
    <scope>NUCLEOTIDE SEQUENCE [LARGE SCALE GENOMIC DNA]</scope>
    <source>
        <tissue evidence="1">Muscle</tissue>
    </source>
</reference>
<evidence type="ECO:0000313" key="2">
    <source>
        <dbReference type="Proteomes" id="UP000324222"/>
    </source>
</evidence>
<dbReference type="EMBL" id="VSRR010000576">
    <property type="protein sequence ID" value="MPC17295.1"/>
    <property type="molecule type" value="Genomic_DNA"/>
</dbReference>
<evidence type="ECO:0000313" key="1">
    <source>
        <dbReference type="EMBL" id="MPC17295.1"/>
    </source>
</evidence>
<gene>
    <name evidence="1" type="ORF">E2C01_010146</name>
</gene>
<accession>A0A5B7D7P2</accession>
<dbReference type="AlphaFoldDB" id="A0A5B7D7P2"/>
<organism evidence="1 2">
    <name type="scientific">Portunus trituberculatus</name>
    <name type="common">Swimming crab</name>
    <name type="synonym">Neptunus trituberculatus</name>
    <dbReference type="NCBI Taxonomy" id="210409"/>
    <lineage>
        <taxon>Eukaryota</taxon>
        <taxon>Metazoa</taxon>
        <taxon>Ecdysozoa</taxon>
        <taxon>Arthropoda</taxon>
        <taxon>Crustacea</taxon>
        <taxon>Multicrustacea</taxon>
        <taxon>Malacostraca</taxon>
        <taxon>Eumalacostraca</taxon>
        <taxon>Eucarida</taxon>
        <taxon>Decapoda</taxon>
        <taxon>Pleocyemata</taxon>
        <taxon>Brachyura</taxon>
        <taxon>Eubrachyura</taxon>
        <taxon>Portunoidea</taxon>
        <taxon>Portunidae</taxon>
        <taxon>Portuninae</taxon>
        <taxon>Portunus</taxon>
    </lineage>
</organism>
<proteinExistence type="predicted"/>
<comment type="caution">
    <text evidence="1">The sequence shown here is derived from an EMBL/GenBank/DDBJ whole genome shotgun (WGS) entry which is preliminary data.</text>
</comment>
<keyword evidence="2" id="KW-1185">Reference proteome</keyword>
<name>A0A5B7D7P2_PORTR</name>